<dbReference type="InterPro" id="IPR011250">
    <property type="entry name" value="OMP/PagP_B-barrel"/>
</dbReference>
<keyword evidence="4" id="KW-0998">Cell outer membrane</keyword>
<accession>A0A327KQM3</accession>
<evidence type="ECO:0000256" key="4">
    <source>
        <dbReference type="ARBA" id="ARBA00023237"/>
    </source>
</evidence>
<name>A0A327KQM3_9BRAD</name>
<dbReference type="Gene3D" id="2.40.160.20">
    <property type="match status" value="1"/>
</dbReference>
<reference evidence="7 8" key="1">
    <citation type="submission" date="2017-07" db="EMBL/GenBank/DDBJ databases">
        <title>Draft Genome Sequences of Select Purple Nonsulfur Bacteria.</title>
        <authorList>
            <person name="Lasarre B."/>
            <person name="Mckinlay J.B."/>
        </authorList>
    </citation>
    <scope>NUCLEOTIDE SEQUENCE [LARGE SCALE GENOMIC DNA]</scope>
    <source>
        <strain evidence="7 8">DSM 5909</strain>
    </source>
</reference>
<organism evidence="7 8">
    <name type="scientific">Rhodoplanes roseus</name>
    <dbReference type="NCBI Taxonomy" id="29409"/>
    <lineage>
        <taxon>Bacteria</taxon>
        <taxon>Pseudomonadati</taxon>
        <taxon>Pseudomonadota</taxon>
        <taxon>Alphaproteobacteria</taxon>
        <taxon>Hyphomicrobiales</taxon>
        <taxon>Nitrobacteraceae</taxon>
        <taxon>Rhodoplanes</taxon>
    </lineage>
</organism>
<dbReference type="Proteomes" id="UP000249130">
    <property type="component" value="Unassembled WGS sequence"/>
</dbReference>
<dbReference type="GO" id="GO:0009279">
    <property type="term" value="C:cell outer membrane"/>
    <property type="evidence" value="ECO:0007669"/>
    <property type="project" value="UniProtKB-SubCell"/>
</dbReference>
<feature type="domain" description="Outer membrane protein beta-barrel" evidence="6">
    <location>
        <begin position="3"/>
        <end position="116"/>
    </location>
</feature>
<proteinExistence type="inferred from homology"/>
<dbReference type="OrthoDB" id="8455142at2"/>
<protein>
    <recommendedName>
        <fullName evidence="6">Outer membrane protein beta-barrel domain-containing protein</fullName>
    </recommendedName>
</protein>
<evidence type="ECO:0000313" key="8">
    <source>
        <dbReference type="Proteomes" id="UP000249130"/>
    </source>
</evidence>
<comment type="similarity">
    <text evidence="5">Belongs to the Omp25/RopB family.</text>
</comment>
<keyword evidence="2" id="KW-0732">Signal</keyword>
<sequence length="124" mass="13287">MYSFDVAARFGIAFDRALVYGKAGWVWGRFDISGGSTSGGHVDSYTGEETLDGLLLGVGLEYALTNNWTTKLEYNSLNYGATSVALTECYSVGGCDAFSRSLSADQHIVEFGVNSKFDVGAPPF</sequence>
<evidence type="ECO:0000256" key="2">
    <source>
        <dbReference type="ARBA" id="ARBA00022729"/>
    </source>
</evidence>
<dbReference type="Pfam" id="PF13505">
    <property type="entry name" value="OMP_b-brl"/>
    <property type="match status" value="1"/>
</dbReference>
<evidence type="ECO:0000256" key="3">
    <source>
        <dbReference type="ARBA" id="ARBA00023136"/>
    </source>
</evidence>
<dbReference type="PANTHER" id="PTHR34001:SF3">
    <property type="entry name" value="BLL7405 PROTEIN"/>
    <property type="match status" value="1"/>
</dbReference>
<evidence type="ECO:0000256" key="1">
    <source>
        <dbReference type="ARBA" id="ARBA00004442"/>
    </source>
</evidence>
<evidence type="ECO:0000256" key="5">
    <source>
        <dbReference type="ARBA" id="ARBA00038306"/>
    </source>
</evidence>
<dbReference type="SUPFAM" id="SSF56925">
    <property type="entry name" value="OMPA-like"/>
    <property type="match status" value="1"/>
</dbReference>
<dbReference type="InterPro" id="IPR051692">
    <property type="entry name" value="OMP-like"/>
</dbReference>
<dbReference type="EMBL" id="NPEX01000243">
    <property type="protein sequence ID" value="RAI40216.1"/>
    <property type="molecule type" value="Genomic_DNA"/>
</dbReference>
<dbReference type="AlphaFoldDB" id="A0A327KQM3"/>
<evidence type="ECO:0000313" key="7">
    <source>
        <dbReference type="EMBL" id="RAI40216.1"/>
    </source>
</evidence>
<keyword evidence="3" id="KW-0472">Membrane</keyword>
<keyword evidence="8" id="KW-1185">Reference proteome</keyword>
<dbReference type="InterPro" id="IPR027385">
    <property type="entry name" value="Beta-barrel_OMP"/>
</dbReference>
<dbReference type="RefSeq" id="WP_111421580.1">
    <property type="nucleotide sequence ID" value="NZ_NPEX01000243.1"/>
</dbReference>
<dbReference type="PANTHER" id="PTHR34001">
    <property type="entry name" value="BLL7405 PROTEIN"/>
    <property type="match status" value="1"/>
</dbReference>
<gene>
    <name evidence="7" type="ORF">CH341_24220</name>
</gene>
<comment type="caution">
    <text evidence="7">The sequence shown here is derived from an EMBL/GenBank/DDBJ whole genome shotgun (WGS) entry which is preliminary data.</text>
</comment>
<evidence type="ECO:0000259" key="6">
    <source>
        <dbReference type="Pfam" id="PF13505"/>
    </source>
</evidence>
<comment type="subcellular location">
    <subcellularLocation>
        <location evidence="1">Cell outer membrane</location>
    </subcellularLocation>
</comment>